<dbReference type="OrthoDB" id="8981088at2759"/>
<evidence type="ECO:0000313" key="3">
    <source>
        <dbReference type="Ensembl" id="ENSSFOP00015022488.2"/>
    </source>
</evidence>
<reference evidence="3 4" key="1">
    <citation type="submission" date="2019-04" db="EMBL/GenBank/DDBJ databases">
        <authorList>
            <consortium name="Wellcome Sanger Institute Data Sharing"/>
        </authorList>
    </citation>
    <scope>NUCLEOTIDE SEQUENCE [LARGE SCALE GENOMIC DNA]</scope>
</reference>
<dbReference type="Pfam" id="PF19325">
    <property type="entry name" value="RNF152_C"/>
    <property type="match status" value="1"/>
</dbReference>
<keyword evidence="1" id="KW-0732">Signal</keyword>
<dbReference type="GO" id="GO:0061630">
    <property type="term" value="F:ubiquitin protein ligase activity"/>
    <property type="evidence" value="ECO:0007669"/>
    <property type="project" value="InterPro"/>
</dbReference>
<reference evidence="3" key="3">
    <citation type="submission" date="2025-09" db="UniProtKB">
        <authorList>
            <consortium name="Ensembl"/>
        </authorList>
    </citation>
    <scope>IDENTIFICATION</scope>
</reference>
<dbReference type="GO" id="GO:0016567">
    <property type="term" value="P:protein ubiquitination"/>
    <property type="evidence" value="ECO:0007669"/>
    <property type="project" value="UniProtKB-UniPathway"/>
</dbReference>
<proteinExistence type="predicted"/>
<dbReference type="UniPathway" id="UPA00143"/>
<dbReference type="Ensembl" id="ENSSFOT00015022736.2">
    <property type="protein sequence ID" value="ENSSFOP00015022488.2"/>
    <property type="gene ID" value="ENSSFOG00015014461.2"/>
</dbReference>
<protein>
    <recommendedName>
        <fullName evidence="2">E3 ubiquitin-protein ligase RNF152 C-terminal domain-containing protein</fullName>
    </recommendedName>
</protein>
<feature type="chain" id="PRO_5034089500" description="E3 ubiquitin-protein ligase RNF152 C-terminal domain-containing protein" evidence="1">
    <location>
        <begin position="24"/>
        <end position="147"/>
    </location>
</feature>
<dbReference type="AlphaFoldDB" id="A0A8C9RY14"/>
<keyword evidence="4" id="KW-1185">Reference proteome</keyword>
<dbReference type="Proteomes" id="UP000694397">
    <property type="component" value="Chromosome 17"/>
</dbReference>
<sequence>MPKLWGCQHTCCWVCLTQMKTTGFTVTQLLNDPAVIAVVCLPHDFEGTPVFFHLPGSSCYVLLLGNTVESRATVPGDTGTGRQKKAVTEEKSRAWEEFGEAMENDYWSASKRFWQTIQLRRGWMSFAQAVLSKGGEILTSNGDIVRR</sequence>
<evidence type="ECO:0000256" key="1">
    <source>
        <dbReference type="SAM" id="SignalP"/>
    </source>
</evidence>
<evidence type="ECO:0000259" key="2">
    <source>
        <dbReference type="Pfam" id="PF19325"/>
    </source>
</evidence>
<name>A0A8C9RY14_SCLFO</name>
<dbReference type="InterPro" id="IPR045744">
    <property type="entry name" value="RNF152_C"/>
</dbReference>
<organism evidence="3 4">
    <name type="scientific">Scleropages formosus</name>
    <name type="common">Asian bonytongue</name>
    <name type="synonym">Osteoglossum formosum</name>
    <dbReference type="NCBI Taxonomy" id="113540"/>
    <lineage>
        <taxon>Eukaryota</taxon>
        <taxon>Metazoa</taxon>
        <taxon>Chordata</taxon>
        <taxon>Craniata</taxon>
        <taxon>Vertebrata</taxon>
        <taxon>Euteleostomi</taxon>
        <taxon>Actinopterygii</taxon>
        <taxon>Neopterygii</taxon>
        <taxon>Teleostei</taxon>
        <taxon>Osteoglossocephala</taxon>
        <taxon>Osteoglossomorpha</taxon>
        <taxon>Osteoglossiformes</taxon>
        <taxon>Osteoglossidae</taxon>
        <taxon>Scleropages</taxon>
    </lineage>
</organism>
<accession>A0A8C9RY14</accession>
<feature type="domain" description="E3 ubiquitin-protein ligase RNF152 C-terminal" evidence="2">
    <location>
        <begin position="28"/>
        <end position="87"/>
    </location>
</feature>
<evidence type="ECO:0000313" key="4">
    <source>
        <dbReference type="Proteomes" id="UP000694397"/>
    </source>
</evidence>
<feature type="signal peptide" evidence="1">
    <location>
        <begin position="1"/>
        <end position="23"/>
    </location>
</feature>
<reference evidence="3" key="2">
    <citation type="submission" date="2025-08" db="UniProtKB">
        <authorList>
            <consortium name="Ensembl"/>
        </authorList>
    </citation>
    <scope>IDENTIFICATION</scope>
</reference>
<dbReference type="GeneTree" id="ENSGT00990000213062"/>